<dbReference type="OrthoDB" id="9790409at2"/>
<dbReference type="InterPro" id="IPR007272">
    <property type="entry name" value="Sulf_transp_TsuA/YedE"/>
</dbReference>
<evidence type="ECO:0000313" key="3">
    <source>
        <dbReference type="EMBL" id="STD03037.1"/>
    </source>
</evidence>
<keyword evidence="5" id="KW-1185">Reference proteome</keyword>
<reference evidence="5" key="3">
    <citation type="submission" date="2018-11" db="EMBL/GenBank/DDBJ databases">
        <title>Proposal to divide the Flavobacteriaceae and reorganize its genera based on Amino Acid Identity values calculated from whole genome sequences.</title>
        <authorList>
            <person name="Nicholson A.C."/>
            <person name="Gulvik C.A."/>
            <person name="Whitney A.M."/>
            <person name="Humrighouse B.W."/>
            <person name="Bell M."/>
            <person name="Holmes B."/>
            <person name="Steigerwalt A.G."/>
            <person name="Villarma A."/>
            <person name="Sheth M."/>
            <person name="Batra D."/>
            <person name="Pryor J."/>
            <person name="Bernardet J.-F."/>
            <person name="Hugo C."/>
            <person name="Kampfer P."/>
            <person name="Newman J."/>
            <person name="McQuiston J.R."/>
        </authorList>
    </citation>
    <scope>NUCLEOTIDE SEQUENCE [LARGE SCALE GENOMIC DNA]</scope>
    <source>
        <strain evidence="5">G0188</strain>
    </source>
</reference>
<accession>A0A376E615</accession>
<proteinExistence type="predicted"/>
<feature type="transmembrane region" description="Helical" evidence="1">
    <location>
        <begin position="62"/>
        <end position="82"/>
    </location>
</feature>
<organism evidence="3 4">
    <name type="scientific">Chryseobacterium carnipullorum</name>
    <dbReference type="NCBI Taxonomy" id="1124835"/>
    <lineage>
        <taxon>Bacteria</taxon>
        <taxon>Pseudomonadati</taxon>
        <taxon>Bacteroidota</taxon>
        <taxon>Flavobacteriia</taxon>
        <taxon>Flavobacteriales</taxon>
        <taxon>Weeksellaceae</taxon>
        <taxon>Chryseobacterium group</taxon>
        <taxon>Chryseobacterium</taxon>
    </lineage>
</organism>
<gene>
    <name evidence="2" type="ORF">EG346_23250</name>
    <name evidence="3" type="ORF">NCTC13533_03389</name>
</gene>
<dbReference type="EMBL" id="UFVQ01000003">
    <property type="protein sequence ID" value="STD03037.1"/>
    <property type="molecule type" value="Genomic_DNA"/>
</dbReference>
<evidence type="ECO:0000256" key="1">
    <source>
        <dbReference type="SAM" id="Phobius"/>
    </source>
</evidence>
<sequence length="161" mass="18186">MTDLKETDIHQDTACTNESSLNRPWYYYIRYLMTGIIFGIVFVKAEVISWFRIQEMFRLQSFHMYGIIGSAVFVGMISVWIIKKFRIKTLDGESINIPFKKFSKGQIYGGLIFGFGWAMTGACPGPLFAQIGTGALAVSMTLLSAIAGTWVYGYVRDKLPH</sequence>
<accession>A0A3G6M5F8</accession>
<evidence type="ECO:0000313" key="2">
    <source>
        <dbReference type="EMBL" id="AZA50911.1"/>
    </source>
</evidence>
<reference evidence="3 4" key="1">
    <citation type="submission" date="2018-06" db="EMBL/GenBank/DDBJ databases">
        <authorList>
            <consortium name="Pathogen Informatics"/>
            <person name="Doyle S."/>
        </authorList>
    </citation>
    <scope>NUCLEOTIDE SEQUENCE [LARGE SCALE GENOMIC DNA]</scope>
    <source>
        <strain evidence="3 4">NCTC13533</strain>
    </source>
</reference>
<feature type="transmembrane region" description="Helical" evidence="1">
    <location>
        <begin position="135"/>
        <end position="155"/>
    </location>
</feature>
<name>A0A376E615_CHRCU</name>
<dbReference type="Proteomes" id="UP000273270">
    <property type="component" value="Chromosome"/>
</dbReference>
<keyword evidence="1" id="KW-0812">Transmembrane</keyword>
<reference evidence="2" key="2">
    <citation type="submission" date="2018-11" db="EMBL/GenBank/DDBJ databases">
        <title>Proposal to divide the Flavobacteriaceae and reorganize its genera based on Amino Acid Identity values calculated from whole genome sequences.</title>
        <authorList>
            <person name="Nicholson A.C."/>
            <person name="Gulvik C.A."/>
            <person name="Whitney A.M."/>
            <person name="Humrighouse B.W."/>
            <person name="Bell M."/>
            <person name="Holmes B."/>
            <person name="Steigerwalt A."/>
            <person name="Villarma A."/>
            <person name="Sheth M."/>
            <person name="Batra D."/>
            <person name="Pryor J."/>
            <person name="Bernardet J.-F."/>
            <person name="Hugo C."/>
            <person name="Kampfer P."/>
            <person name="Newman J."/>
            <person name="Mcquiston J.R."/>
        </authorList>
    </citation>
    <scope>NUCLEOTIDE SEQUENCE [LARGE SCALE GENOMIC DNA]</scope>
    <source>
        <strain evidence="2">G0188</strain>
    </source>
</reference>
<dbReference type="KEGG" id="ccau:EG346_23250"/>
<keyword evidence="1" id="KW-0472">Membrane</keyword>
<evidence type="ECO:0000313" key="5">
    <source>
        <dbReference type="Proteomes" id="UP000273270"/>
    </source>
</evidence>
<dbReference type="Pfam" id="PF04143">
    <property type="entry name" value="Sulf_transp"/>
    <property type="match status" value="1"/>
</dbReference>
<dbReference type="STRING" id="297244.SAMN05421639_102231"/>
<dbReference type="RefSeq" id="WP_123882073.1">
    <property type="nucleotide sequence ID" value="NZ_CP033920.1"/>
</dbReference>
<keyword evidence="1" id="KW-1133">Transmembrane helix</keyword>
<protein>
    <submittedName>
        <fullName evidence="2 3">Transporter</fullName>
    </submittedName>
</protein>
<feature type="transmembrane region" description="Helical" evidence="1">
    <location>
        <begin position="28"/>
        <end position="50"/>
    </location>
</feature>
<dbReference type="EMBL" id="CP033920">
    <property type="protein sequence ID" value="AZA50911.1"/>
    <property type="molecule type" value="Genomic_DNA"/>
</dbReference>
<dbReference type="Proteomes" id="UP000255224">
    <property type="component" value="Unassembled WGS sequence"/>
</dbReference>
<dbReference type="AlphaFoldDB" id="A0A376E615"/>
<feature type="transmembrane region" description="Helical" evidence="1">
    <location>
        <begin position="107"/>
        <end position="129"/>
    </location>
</feature>
<evidence type="ECO:0000313" key="4">
    <source>
        <dbReference type="Proteomes" id="UP000255224"/>
    </source>
</evidence>